<feature type="transmembrane region" description="Helical" evidence="1">
    <location>
        <begin position="504"/>
        <end position="524"/>
    </location>
</feature>
<protein>
    <submittedName>
        <fullName evidence="2">Uncharacterized protein</fullName>
    </submittedName>
</protein>
<evidence type="ECO:0000313" key="3">
    <source>
        <dbReference type="Proteomes" id="UP000240830"/>
    </source>
</evidence>
<feature type="transmembrane region" description="Helical" evidence="1">
    <location>
        <begin position="15"/>
        <end position="38"/>
    </location>
</feature>
<gene>
    <name evidence="2" type="ORF">PSACC_03069</name>
</gene>
<keyword evidence="1" id="KW-1133">Transmembrane helix</keyword>
<sequence>MNSSTDEFYESSRRAVAVLLLFWLSYVLAYTIMAWVILPSRPYNPLSRKRRSNLSRLMLLGRPERRPRSLPPARTNRHLRTASLRDIAESEGDHSLCDVDSLSRASDTDAGWGDEFRVSSGSVEALSSRHILSSFAPEYTAAVCGLAVVIQGILLVPASLAVLAVVDGMPEAQRLFHGILLRWWHWAWNAALILIFAALPVSSAWIEGRGRRDAPILKKLSILCYRLVDGISRWGLLKPLLLGIAMIFFYLLAVLLGFFSPINLNEWAIILNIACIGTISLASLVCIPLGVSTIFRNILALDVVPGGYREATDQLVELKELKEQILSIETTLAPQGTLRRNASMPMELTPVSSKSLRSKLIELRSRSSELQSQLPYGSRSGWRRMGVALLVFIISLSLAFAIYVEVRCFIQFIVTNLLWYIPGVQLVDRLLYQLALLVGLVHVPSVETRPKRIDVYSLIISAWMSLMLMTVLFIGLRRLVRRRLKSVHIITAQFSLPRRTLDKFIAPLMIGLASTILFVPLLSLSGATDYIDSQITAGDRINSYVSPLASVFPPPLRNLFGALHHVVFLRFPLLVWLIMAYRGLLILVLVGVGTRSVRASIQLLVDKSKSHIE</sequence>
<feature type="transmembrane region" description="Helical" evidence="1">
    <location>
        <begin position="455"/>
        <end position="476"/>
    </location>
</feature>
<name>A0A2H9THA6_9FUNG</name>
<feature type="transmembrane region" description="Helical" evidence="1">
    <location>
        <begin position="268"/>
        <end position="291"/>
    </location>
</feature>
<proteinExistence type="predicted"/>
<feature type="transmembrane region" description="Helical" evidence="1">
    <location>
        <begin position="139"/>
        <end position="166"/>
    </location>
</feature>
<feature type="transmembrane region" description="Helical" evidence="1">
    <location>
        <begin position="573"/>
        <end position="592"/>
    </location>
</feature>
<keyword evidence="1" id="KW-0472">Membrane</keyword>
<organism evidence="2 3">
    <name type="scientific">Paramicrosporidium saccamoebae</name>
    <dbReference type="NCBI Taxonomy" id="1246581"/>
    <lineage>
        <taxon>Eukaryota</taxon>
        <taxon>Fungi</taxon>
        <taxon>Fungi incertae sedis</taxon>
        <taxon>Cryptomycota</taxon>
        <taxon>Cryptomycota incertae sedis</taxon>
        <taxon>Paramicrosporidium</taxon>
    </lineage>
</organism>
<evidence type="ECO:0000313" key="2">
    <source>
        <dbReference type="EMBL" id="PJF17116.1"/>
    </source>
</evidence>
<dbReference type="AlphaFoldDB" id="A0A2H9THA6"/>
<dbReference type="Proteomes" id="UP000240830">
    <property type="component" value="Unassembled WGS sequence"/>
</dbReference>
<keyword evidence="3" id="KW-1185">Reference proteome</keyword>
<keyword evidence="1" id="KW-0812">Transmembrane</keyword>
<evidence type="ECO:0000256" key="1">
    <source>
        <dbReference type="SAM" id="Phobius"/>
    </source>
</evidence>
<feature type="transmembrane region" description="Helical" evidence="1">
    <location>
        <begin position="240"/>
        <end position="262"/>
    </location>
</feature>
<feature type="transmembrane region" description="Helical" evidence="1">
    <location>
        <begin position="387"/>
        <end position="414"/>
    </location>
</feature>
<reference evidence="2 3" key="1">
    <citation type="submission" date="2016-10" db="EMBL/GenBank/DDBJ databases">
        <title>The genome of Paramicrosporidium saccamoebae is the missing link in understanding Cryptomycota and Microsporidia evolution.</title>
        <authorList>
            <person name="Quandt C.A."/>
            <person name="Beaudet D."/>
            <person name="Corsaro D."/>
            <person name="Michel R."/>
            <person name="Corradi N."/>
            <person name="James T."/>
        </authorList>
    </citation>
    <scope>NUCLEOTIDE SEQUENCE [LARGE SCALE GENOMIC DNA]</scope>
    <source>
        <strain evidence="2 3">KSL3</strain>
    </source>
</reference>
<accession>A0A2H9THA6</accession>
<comment type="caution">
    <text evidence="2">The sequence shown here is derived from an EMBL/GenBank/DDBJ whole genome shotgun (WGS) entry which is preliminary data.</text>
</comment>
<feature type="transmembrane region" description="Helical" evidence="1">
    <location>
        <begin position="186"/>
        <end position="206"/>
    </location>
</feature>
<dbReference type="EMBL" id="MTSL01000190">
    <property type="protein sequence ID" value="PJF17116.1"/>
    <property type="molecule type" value="Genomic_DNA"/>
</dbReference>